<evidence type="ECO:0000313" key="1">
    <source>
        <dbReference type="EMBL" id="KAJ6309381.1"/>
    </source>
</evidence>
<reference evidence="1" key="2">
    <citation type="journal article" date="2023" name="Int. J. Mol. Sci.">
        <title>De Novo Assembly and Annotation of 11 Diverse Shrub Willow (Salix) Genomes Reveals Novel Gene Organization in Sex-Linked Regions.</title>
        <authorList>
            <person name="Hyden B."/>
            <person name="Feng K."/>
            <person name="Yates T.B."/>
            <person name="Jawdy S."/>
            <person name="Cereghino C."/>
            <person name="Smart L.B."/>
            <person name="Muchero W."/>
        </authorList>
    </citation>
    <scope>NUCLEOTIDE SEQUENCE</scope>
    <source>
        <tissue evidence="1">Shoot tip</tissue>
    </source>
</reference>
<gene>
    <name evidence="1" type="ORF">OIU77_015183</name>
</gene>
<evidence type="ECO:0000313" key="2">
    <source>
        <dbReference type="Proteomes" id="UP001141253"/>
    </source>
</evidence>
<dbReference type="EMBL" id="JAPFFI010000026">
    <property type="protein sequence ID" value="KAJ6309381.1"/>
    <property type="molecule type" value="Genomic_DNA"/>
</dbReference>
<sequence length="40" mass="4817">MFLSCYTWERLLKWAFPGRIPAWKKHQRLAAANVEKKKNV</sequence>
<reference evidence="1" key="1">
    <citation type="submission" date="2022-10" db="EMBL/GenBank/DDBJ databases">
        <authorList>
            <person name="Hyden B.L."/>
            <person name="Feng K."/>
            <person name="Yates T."/>
            <person name="Jawdy S."/>
            <person name="Smart L.B."/>
            <person name="Muchero W."/>
        </authorList>
    </citation>
    <scope>NUCLEOTIDE SEQUENCE</scope>
    <source>
        <tissue evidence="1">Shoot tip</tissue>
    </source>
</reference>
<proteinExistence type="predicted"/>
<name>A0ABQ8ZSI8_9ROSI</name>
<accession>A0ABQ8ZSI8</accession>
<organism evidence="1 2">
    <name type="scientific">Salix suchowensis</name>
    <dbReference type="NCBI Taxonomy" id="1278906"/>
    <lineage>
        <taxon>Eukaryota</taxon>
        <taxon>Viridiplantae</taxon>
        <taxon>Streptophyta</taxon>
        <taxon>Embryophyta</taxon>
        <taxon>Tracheophyta</taxon>
        <taxon>Spermatophyta</taxon>
        <taxon>Magnoliopsida</taxon>
        <taxon>eudicotyledons</taxon>
        <taxon>Gunneridae</taxon>
        <taxon>Pentapetalae</taxon>
        <taxon>rosids</taxon>
        <taxon>fabids</taxon>
        <taxon>Malpighiales</taxon>
        <taxon>Salicaceae</taxon>
        <taxon>Saliceae</taxon>
        <taxon>Salix</taxon>
    </lineage>
</organism>
<comment type="caution">
    <text evidence="1">The sequence shown here is derived from an EMBL/GenBank/DDBJ whole genome shotgun (WGS) entry which is preliminary data.</text>
</comment>
<protein>
    <submittedName>
        <fullName evidence="1">Uncharacterized protein</fullName>
    </submittedName>
</protein>
<keyword evidence="2" id="KW-1185">Reference proteome</keyword>
<dbReference type="Proteomes" id="UP001141253">
    <property type="component" value="Unassembled WGS sequence"/>
</dbReference>